<name>A0ABZ0U458_9FIRM</name>
<dbReference type="InterPro" id="IPR028098">
    <property type="entry name" value="Glyco_trans_4-like_N"/>
</dbReference>
<dbReference type="Gene3D" id="3.40.50.2000">
    <property type="entry name" value="Glycogen Phosphorylase B"/>
    <property type="match status" value="2"/>
</dbReference>
<dbReference type="RefSeq" id="WP_045173641.1">
    <property type="nucleotide sequence ID" value="NZ_CP139957.1"/>
</dbReference>
<dbReference type="InterPro" id="IPR050194">
    <property type="entry name" value="Glycosyltransferase_grp1"/>
</dbReference>
<dbReference type="Proteomes" id="UP001322744">
    <property type="component" value="Chromosome"/>
</dbReference>
<dbReference type="InterPro" id="IPR001296">
    <property type="entry name" value="Glyco_trans_1"/>
</dbReference>
<evidence type="ECO:0000259" key="1">
    <source>
        <dbReference type="Pfam" id="PF00534"/>
    </source>
</evidence>
<proteinExistence type="predicted"/>
<evidence type="ECO:0000313" key="4">
    <source>
        <dbReference type="Proteomes" id="UP001322744"/>
    </source>
</evidence>
<dbReference type="EC" id="2.4.-.-" evidence="3"/>
<evidence type="ECO:0000313" key="3">
    <source>
        <dbReference type="EMBL" id="WPX09060.1"/>
    </source>
</evidence>
<dbReference type="PANTHER" id="PTHR45947">
    <property type="entry name" value="SULFOQUINOVOSYL TRANSFERASE SQD2"/>
    <property type="match status" value="1"/>
</dbReference>
<dbReference type="GO" id="GO:0016757">
    <property type="term" value="F:glycosyltransferase activity"/>
    <property type="evidence" value="ECO:0007669"/>
    <property type="project" value="UniProtKB-KW"/>
</dbReference>
<keyword evidence="4" id="KW-1185">Reference proteome</keyword>
<evidence type="ECO:0000259" key="2">
    <source>
        <dbReference type="Pfam" id="PF13439"/>
    </source>
</evidence>
<feature type="domain" description="Glycosyltransferase subfamily 4-like N-terminal" evidence="2">
    <location>
        <begin position="15"/>
        <end position="187"/>
    </location>
</feature>
<dbReference type="PANTHER" id="PTHR45947:SF3">
    <property type="entry name" value="SULFOQUINOVOSYL TRANSFERASE SQD2"/>
    <property type="match status" value="1"/>
</dbReference>
<dbReference type="CDD" id="cd03801">
    <property type="entry name" value="GT4_PimA-like"/>
    <property type="match status" value="1"/>
</dbReference>
<protein>
    <submittedName>
        <fullName evidence="3">Glycosyltransferase family 4 protein</fullName>
        <ecNumber evidence="3">2.4.-.-</ecNumber>
    </submittedName>
</protein>
<dbReference type="Pfam" id="PF00534">
    <property type="entry name" value="Glycos_transf_1"/>
    <property type="match status" value="1"/>
</dbReference>
<keyword evidence="3" id="KW-0328">Glycosyltransferase</keyword>
<reference evidence="3 4" key="1">
    <citation type="submission" date="2023-12" db="EMBL/GenBank/DDBJ databases">
        <authorList>
            <person name="Manesh M.J.H."/>
            <person name="Bing R.G."/>
            <person name="Willard D.J."/>
            <person name="Kelly R.M."/>
        </authorList>
    </citation>
    <scope>NUCLEOTIDE SEQUENCE [LARGE SCALE GENOMIC DNA]</scope>
    <source>
        <strain evidence="3 4">DSM 8977</strain>
    </source>
</reference>
<feature type="domain" description="Glycosyl transferase family 1" evidence="1">
    <location>
        <begin position="199"/>
        <end position="360"/>
    </location>
</feature>
<dbReference type="Pfam" id="PF13439">
    <property type="entry name" value="Glyco_transf_4"/>
    <property type="match status" value="1"/>
</dbReference>
<organism evidence="3 4">
    <name type="scientific">Anaerocellum danielii</name>
    <dbReference type="NCBI Taxonomy" id="1387557"/>
    <lineage>
        <taxon>Bacteria</taxon>
        <taxon>Bacillati</taxon>
        <taxon>Bacillota</taxon>
        <taxon>Bacillota incertae sedis</taxon>
        <taxon>Caldicellulosiruptorales</taxon>
        <taxon>Caldicellulosiruptoraceae</taxon>
        <taxon>Anaerocellum</taxon>
    </lineage>
</organism>
<accession>A0ABZ0U458</accession>
<dbReference type="SUPFAM" id="SSF53756">
    <property type="entry name" value="UDP-Glycosyltransferase/glycogen phosphorylase"/>
    <property type="match status" value="1"/>
</dbReference>
<gene>
    <name evidence="3" type="ORF">SOJ16_000234</name>
</gene>
<sequence length="400" mass="46485">MQILQLTWEYPPRVVGGISRVVQSISQRLSKKDTVFVVTFSEDYERFEDYGNLKIARVPLYPLNPLNFIDWVMLMNMAMAEKAIYLSREFGRFDIIHAHDWLTAFAARVIKHSLRVPMVCTIHATEHGRNHGIHNDIQRFIHNVEWWTTFEGWKVIVNSNYMKDECERIFNLTPDKCVVIPNGIDFEEFSNVEFDIEFRRRFALDSEKIIFFIGRHVYEKGIHILLDSFRMVLDRYYNAKLVIAGSGPMYGEFYLRAHNMGLAHKVLFTGFISDEVRKKLFKVADIAVFPSLYEPFGIVALEAMASGCATIVSDVGGFAEIVKHGENGLTFYCGNANSLKDMILLLLNDEELRRRIAAKGFEDAKEIFSWDKIVQKLRLLYKEIIDQSKKIDWFYTKSNL</sequence>
<keyword evidence="3" id="KW-0808">Transferase</keyword>
<dbReference type="EMBL" id="CP139957">
    <property type="protein sequence ID" value="WPX09060.1"/>
    <property type="molecule type" value="Genomic_DNA"/>
</dbReference>